<protein>
    <recommendedName>
        <fullName evidence="1">Alpha-(1,6)-fucosyltransferase N- and catalytic domain-containing protein</fullName>
    </recommendedName>
</protein>
<dbReference type="GO" id="GO:0006487">
    <property type="term" value="P:protein N-linked glycosylation"/>
    <property type="evidence" value="ECO:0007669"/>
    <property type="project" value="TreeGrafter"/>
</dbReference>
<dbReference type="EMBL" id="UYRU01011504">
    <property type="protein sequence ID" value="VDK46974.1"/>
    <property type="molecule type" value="Genomic_DNA"/>
</dbReference>
<dbReference type="GO" id="GO:0046921">
    <property type="term" value="F:alpha-(1-&gt;6)-fucosyltransferase activity"/>
    <property type="evidence" value="ECO:0007669"/>
    <property type="project" value="TreeGrafter"/>
</dbReference>
<dbReference type="PANTHER" id="PTHR13132:SF29">
    <property type="entry name" value="ALPHA-(1,6)-FUCOSYLTRANSFERASE"/>
    <property type="match status" value="1"/>
</dbReference>
<dbReference type="AlphaFoldDB" id="A0A3P6RQG6"/>
<name>A0A3P6RQG6_DIBLA</name>
<evidence type="ECO:0000313" key="2">
    <source>
        <dbReference type="EMBL" id="VDK46974.1"/>
    </source>
</evidence>
<dbReference type="InterPro" id="IPR045573">
    <property type="entry name" value="Fut8_N_cat"/>
</dbReference>
<feature type="domain" description="Alpha-(1,6)-fucosyltransferase N- and catalytic" evidence="1">
    <location>
        <begin position="11"/>
        <end position="53"/>
    </location>
</feature>
<organism evidence="2 3">
    <name type="scientific">Dibothriocephalus latus</name>
    <name type="common">Fish tapeworm</name>
    <name type="synonym">Diphyllobothrium latum</name>
    <dbReference type="NCBI Taxonomy" id="60516"/>
    <lineage>
        <taxon>Eukaryota</taxon>
        <taxon>Metazoa</taxon>
        <taxon>Spiralia</taxon>
        <taxon>Lophotrochozoa</taxon>
        <taxon>Platyhelminthes</taxon>
        <taxon>Cestoda</taxon>
        <taxon>Eucestoda</taxon>
        <taxon>Diphyllobothriidea</taxon>
        <taxon>Diphyllobothriidae</taxon>
        <taxon>Dibothriocephalus</taxon>
    </lineage>
</organism>
<sequence length="149" mass="17101">MQNMWRGMDGKAYDGPIAAIHIRRSDKIMPEAKSHAVAEYMFNVERFFDMKEAESDFLIGTGSSNICRLAYVLASLKSQIQGDAAFQWQSVDEMNECSFSRKRWWRAIADFKQEAVKLGDHVSILSTQWVGFVQTAWSLYRYCDTVLPA</sequence>
<keyword evidence="3" id="KW-1185">Reference proteome</keyword>
<proteinExistence type="predicted"/>
<reference evidence="2 3" key="1">
    <citation type="submission" date="2018-11" db="EMBL/GenBank/DDBJ databases">
        <authorList>
            <consortium name="Pathogen Informatics"/>
        </authorList>
    </citation>
    <scope>NUCLEOTIDE SEQUENCE [LARGE SCALE GENOMIC DNA]</scope>
</reference>
<evidence type="ECO:0000259" key="1">
    <source>
        <dbReference type="Pfam" id="PF19745"/>
    </source>
</evidence>
<gene>
    <name evidence="2" type="ORF">DILT_LOCUS1580</name>
</gene>
<dbReference type="OrthoDB" id="6435034at2759"/>
<dbReference type="Proteomes" id="UP000281553">
    <property type="component" value="Unassembled WGS sequence"/>
</dbReference>
<dbReference type="PANTHER" id="PTHR13132">
    <property type="entry name" value="ALPHA- 1,6 -FUCOSYLTRANSFERASE"/>
    <property type="match status" value="1"/>
</dbReference>
<dbReference type="Pfam" id="PF19745">
    <property type="entry name" value="FUT8_N_cat"/>
    <property type="match status" value="1"/>
</dbReference>
<accession>A0A3P6RQG6</accession>
<evidence type="ECO:0000313" key="3">
    <source>
        <dbReference type="Proteomes" id="UP000281553"/>
    </source>
</evidence>